<dbReference type="Gene3D" id="3.30.420.10">
    <property type="entry name" value="Ribonuclease H-like superfamily/Ribonuclease H"/>
    <property type="match status" value="1"/>
</dbReference>
<dbReference type="InterPro" id="IPR012337">
    <property type="entry name" value="RNaseH-like_sf"/>
</dbReference>
<organism evidence="3 4">
    <name type="scientific">Halochromatium glycolicum</name>
    <dbReference type="NCBI Taxonomy" id="85075"/>
    <lineage>
        <taxon>Bacteria</taxon>
        <taxon>Pseudomonadati</taxon>
        <taxon>Pseudomonadota</taxon>
        <taxon>Gammaproteobacteria</taxon>
        <taxon>Chromatiales</taxon>
        <taxon>Chromatiaceae</taxon>
        <taxon>Halochromatium</taxon>
    </lineage>
</organism>
<comment type="similarity">
    <text evidence="1">Belongs to the transposase IS21/IS408/IS1162 family.</text>
</comment>
<gene>
    <name evidence="3" type="ORF">CKO40_22550</name>
</gene>
<proteinExistence type="inferred from homology"/>
<reference evidence="3" key="2">
    <citation type="journal article" date="2020" name="Microorganisms">
        <title>Osmotic Adaptation and Compatible Solute Biosynthesis of Phototrophic Bacteria as Revealed from Genome Analyses.</title>
        <authorList>
            <person name="Imhoff J.F."/>
            <person name="Rahn T."/>
            <person name="Kunzel S."/>
            <person name="Keller A."/>
            <person name="Neulinger S.C."/>
        </authorList>
    </citation>
    <scope>NUCLEOTIDE SEQUENCE</scope>
    <source>
        <strain evidence="3">DSM 11080</strain>
    </source>
</reference>
<sequence>MYEYRQVLVRMRQGDSDRQIAAVRLMGRSKAAKLRRVARERGWLEAEHPLPDDTALAEVLGERETHPGPSSQVEPHRERILAWKRAGITGTTIHQALVREHGFSGSYSAIRRFLQANEPIPLKATVRLDFAPAEAAQVDFGAGPRLLDTDTGELRKTWVFVMTLCFSRHQYAELIWRQDVATWLACHRHAFEWFNGVPKRVIIDNAKCAILLAHRRDPEVQRAYAECAEGYGFKIDACPPREPQLKGRVEAGVKYLKQAFLALREFRSLPDANAQLRQWLLAEAGNRLHGTTRAQPLALFESVEKALLARLPDVPPELAIWAKLKVHRDAHVQFERAYYSVPFRLLGQTLWLKATPAVVRLYQAHQLVATHVRQHRPGARSTVADHMPPNALAYAMRDPQWCLTQANAVGPQCQALIERLFADQVLEHLRAAQGVIRLGEKYGAPRLEAACQRALSFDTPRYRSVKTILEKGLDQQPDAVAAFDTLAESYTGGARFLRDSAELLSH</sequence>
<evidence type="ECO:0000259" key="2">
    <source>
        <dbReference type="PROSITE" id="PS50994"/>
    </source>
</evidence>
<comment type="caution">
    <text evidence="3">The sequence shown here is derived from an EMBL/GenBank/DDBJ whole genome shotgun (WGS) entry which is preliminary data.</text>
</comment>
<keyword evidence="4" id="KW-1185">Reference proteome</keyword>
<dbReference type="Pfam" id="PF22483">
    <property type="entry name" value="Mu-transpos_C_2"/>
    <property type="match status" value="1"/>
</dbReference>
<dbReference type="EMBL" id="NRSJ01000073">
    <property type="protein sequence ID" value="MBK1707236.1"/>
    <property type="molecule type" value="Genomic_DNA"/>
</dbReference>
<protein>
    <submittedName>
        <fullName evidence="3">IS21 family transposase</fullName>
    </submittedName>
</protein>
<dbReference type="Pfam" id="PF00665">
    <property type="entry name" value="rve"/>
    <property type="match status" value="1"/>
</dbReference>
<dbReference type="InterPro" id="IPR001584">
    <property type="entry name" value="Integrase_cat-core"/>
</dbReference>
<dbReference type="GO" id="GO:0015074">
    <property type="term" value="P:DNA integration"/>
    <property type="evidence" value="ECO:0007669"/>
    <property type="project" value="InterPro"/>
</dbReference>
<dbReference type="RefSeq" id="WP_200348720.1">
    <property type="nucleotide sequence ID" value="NZ_NRSJ01000073.1"/>
</dbReference>
<dbReference type="NCBIfam" id="NF033546">
    <property type="entry name" value="transpos_IS21"/>
    <property type="match status" value="1"/>
</dbReference>
<feature type="domain" description="Integrase catalytic" evidence="2">
    <location>
        <begin position="128"/>
        <end position="304"/>
    </location>
</feature>
<dbReference type="InterPro" id="IPR054353">
    <property type="entry name" value="IstA-like_C"/>
</dbReference>
<dbReference type="Proteomes" id="UP001296776">
    <property type="component" value="Unassembled WGS sequence"/>
</dbReference>
<dbReference type="AlphaFoldDB" id="A0AAJ0U8D8"/>
<evidence type="ECO:0000313" key="4">
    <source>
        <dbReference type="Proteomes" id="UP001296776"/>
    </source>
</evidence>
<dbReference type="GO" id="GO:0003676">
    <property type="term" value="F:nucleic acid binding"/>
    <property type="evidence" value="ECO:0007669"/>
    <property type="project" value="InterPro"/>
</dbReference>
<reference evidence="3" key="1">
    <citation type="submission" date="2017-08" db="EMBL/GenBank/DDBJ databases">
        <authorList>
            <person name="Imhoff J.F."/>
            <person name="Rahn T."/>
            <person name="Kuenzel S."/>
            <person name="Neulinger S.C."/>
        </authorList>
    </citation>
    <scope>NUCLEOTIDE SEQUENCE</scope>
    <source>
        <strain evidence="3">DSM 11080</strain>
    </source>
</reference>
<dbReference type="InterPro" id="IPR036397">
    <property type="entry name" value="RNaseH_sf"/>
</dbReference>
<evidence type="ECO:0000256" key="1">
    <source>
        <dbReference type="ARBA" id="ARBA00009277"/>
    </source>
</evidence>
<name>A0AAJ0U8D8_9GAMM</name>
<dbReference type="SUPFAM" id="SSF53098">
    <property type="entry name" value="Ribonuclease H-like"/>
    <property type="match status" value="1"/>
</dbReference>
<dbReference type="PANTHER" id="PTHR35004:SF8">
    <property type="entry name" value="TRANSPOSASE RV3428C-RELATED"/>
    <property type="match status" value="1"/>
</dbReference>
<evidence type="ECO:0000313" key="3">
    <source>
        <dbReference type="EMBL" id="MBK1707236.1"/>
    </source>
</evidence>
<accession>A0AAJ0U8D8</accession>
<dbReference type="PANTHER" id="PTHR35004">
    <property type="entry name" value="TRANSPOSASE RV3428C-RELATED"/>
    <property type="match status" value="1"/>
</dbReference>
<dbReference type="PROSITE" id="PS50994">
    <property type="entry name" value="INTEGRASE"/>
    <property type="match status" value="1"/>
</dbReference>